<feature type="transmembrane region" description="Helical" evidence="1">
    <location>
        <begin position="557"/>
        <end position="577"/>
    </location>
</feature>
<accession>A0AA39CGT4</accession>
<dbReference type="AlphaFoldDB" id="A0AA39CGT4"/>
<feature type="transmembrane region" description="Helical" evidence="1">
    <location>
        <begin position="173"/>
        <end position="198"/>
    </location>
</feature>
<gene>
    <name evidence="2" type="ORF">H2200_007114</name>
</gene>
<evidence type="ECO:0000256" key="1">
    <source>
        <dbReference type="SAM" id="Phobius"/>
    </source>
</evidence>
<comment type="caution">
    <text evidence="2">The sequence shown here is derived from an EMBL/GenBank/DDBJ whole genome shotgun (WGS) entry which is preliminary data.</text>
</comment>
<keyword evidence="3" id="KW-1185">Reference proteome</keyword>
<dbReference type="Proteomes" id="UP001172673">
    <property type="component" value="Unassembled WGS sequence"/>
</dbReference>
<evidence type="ECO:0000313" key="3">
    <source>
        <dbReference type="Proteomes" id="UP001172673"/>
    </source>
</evidence>
<name>A0AA39CGT4_9EURO</name>
<keyword evidence="1" id="KW-0472">Membrane</keyword>
<evidence type="ECO:0000313" key="2">
    <source>
        <dbReference type="EMBL" id="KAJ9608126.1"/>
    </source>
</evidence>
<feature type="transmembrane region" description="Helical" evidence="1">
    <location>
        <begin position="64"/>
        <end position="85"/>
    </location>
</feature>
<reference evidence="2" key="1">
    <citation type="submission" date="2022-10" db="EMBL/GenBank/DDBJ databases">
        <title>Culturing micro-colonial fungi from biological soil crusts in the Mojave desert and describing Neophaeococcomyces mojavensis, and introducing the new genera and species Taxawa tesnikishii.</title>
        <authorList>
            <person name="Kurbessoian T."/>
            <person name="Stajich J.E."/>
        </authorList>
    </citation>
    <scope>NUCLEOTIDE SEQUENCE</scope>
    <source>
        <strain evidence="2">TK_41</strain>
    </source>
</reference>
<keyword evidence="1" id="KW-1133">Transmembrane helix</keyword>
<dbReference type="EMBL" id="JAPDRK010000010">
    <property type="protein sequence ID" value="KAJ9608126.1"/>
    <property type="molecule type" value="Genomic_DNA"/>
</dbReference>
<proteinExistence type="predicted"/>
<keyword evidence="1" id="KW-0812">Transmembrane</keyword>
<sequence>MALWNSFRSALTLIRTVVRKRQRRIGEIGRLGSRVVKLQIVPQLTRWNCPAEEPKVVLYQNRGVALLSLLVHLAPFAGVLTLLNLNINGCFIGSLSTSAVTAFQFTAKLLELLMQASLSVVLIDAIHWQIVKNQDLPLGGLVAPLQATHVSYLWSLEFWGCLTAKDWRIYRKLYLGLLIFATVVVLALVGPAGAVAMLPRQINYSNGSSLYIMDSAAQLFRQQPSYLDDGAKLEAYLPQLNTQYETGTFKVFDTDGARILGLLGDIGLPSMAATLPSRDQSGVLRFQGRHVSGDFSSPSTVLAMRSQQALVQATCQHKYLDDHTDNGTHLAFPGIDARLNRTITWGQALESITQDGDFLVLTNLPSSSPPPRNSALLAYGSDYEELASVTTCVIDAAWADVMLNVTASDAYTLVSYTFETRYDGSIPQDEIIDFPPAWTDKLGSMILNSSTMINFLNSGIPVFSSTPQILFALLLANSNPLSDVAQNAQVLFRDNPDPQALHRYLDQIHAWGRYADIIMDVHDAEILSTDPSSLTFQTISRIQQGYGYNASGITVQLSLTVLGIYCLFVITHSVFLLSTGYAGPSRYSIAELLMLGVMSRKPEHLGKHACAGLDAMKAFREPVSVKVNDEGSPELVFGNDLAGRIGRSGLVEANKAY</sequence>
<protein>
    <submittedName>
        <fullName evidence="2">Uncharacterized protein</fullName>
    </submittedName>
</protein>
<organism evidence="2 3">
    <name type="scientific">Cladophialophora chaetospira</name>
    <dbReference type="NCBI Taxonomy" id="386627"/>
    <lineage>
        <taxon>Eukaryota</taxon>
        <taxon>Fungi</taxon>
        <taxon>Dikarya</taxon>
        <taxon>Ascomycota</taxon>
        <taxon>Pezizomycotina</taxon>
        <taxon>Eurotiomycetes</taxon>
        <taxon>Chaetothyriomycetidae</taxon>
        <taxon>Chaetothyriales</taxon>
        <taxon>Herpotrichiellaceae</taxon>
        <taxon>Cladophialophora</taxon>
    </lineage>
</organism>